<reference evidence="6" key="1">
    <citation type="submission" date="2021-01" db="EMBL/GenBank/DDBJ databases">
        <title>Genome public.</title>
        <authorList>
            <person name="Liu C."/>
            <person name="Sun Q."/>
        </authorList>
    </citation>
    <scope>NUCLEOTIDE SEQUENCE [LARGE SCALE GENOMIC DNA]</scope>
    <source>
        <strain evidence="6">CGMCC 1.18722</strain>
    </source>
</reference>
<feature type="short sequence motif" description="DGA/G" evidence="3">
    <location>
        <begin position="185"/>
        <end position="187"/>
    </location>
</feature>
<comment type="caution">
    <text evidence="5">The sequence shown here is derived from an EMBL/GenBank/DDBJ whole genome shotgun (WGS) entry which is preliminary data.</text>
</comment>
<keyword evidence="3" id="KW-0378">Hydrolase</keyword>
<evidence type="ECO:0000256" key="1">
    <source>
        <dbReference type="ARBA" id="ARBA00010240"/>
    </source>
</evidence>
<evidence type="ECO:0000256" key="2">
    <source>
        <dbReference type="ARBA" id="ARBA00023098"/>
    </source>
</evidence>
<dbReference type="PANTHER" id="PTHR32176">
    <property type="entry name" value="XYLOSE ISOMERASE"/>
    <property type="match status" value="1"/>
</dbReference>
<dbReference type="PROSITE" id="PS51635">
    <property type="entry name" value="PNPLA"/>
    <property type="match status" value="1"/>
</dbReference>
<evidence type="ECO:0000259" key="4">
    <source>
        <dbReference type="PROSITE" id="PS51635"/>
    </source>
</evidence>
<dbReference type="InterPro" id="IPR016035">
    <property type="entry name" value="Acyl_Trfase/lysoPLipase"/>
</dbReference>
<dbReference type="PANTHER" id="PTHR32176:SF92">
    <property type="entry name" value="XYLOSE ISOMERASE"/>
    <property type="match status" value="1"/>
</dbReference>
<feature type="short sequence motif" description="GXGXXG" evidence="3">
    <location>
        <begin position="11"/>
        <end position="16"/>
    </location>
</feature>
<sequence length="319" mass="34494">MAIKTLLSLDGGGIRGLIPALWLVEVERRLRRSGKGSVRDHFDLIAGTSTGSILACGIASGLSPQQIADLYVQRHQEIFPGGAMRLWSRMGRLFTQGPSAPKYDGKGLRAVLSSVLGGNTLKHLSPRTLVVSYDTIARSAVIFKSHKEEHWELPVWQVCVASSSAPTYFPGHIMDVEGKRCALIDGGVVANNPTACAVAEALRLNREAGTPEQPLMVVSIGTGQVTRPIPAEATQEWGALEWALPIIDVLFDGASKSVDYIARQSIGAGYFRLQTQLAKGMDDMDDVSATNINALTTTAQDYLREPQVNQMLDDIVARL</sequence>
<dbReference type="SUPFAM" id="SSF52151">
    <property type="entry name" value="FabD/lysophospholipase-like"/>
    <property type="match status" value="1"/>
</dbReference>
<evidence type="ECO:0000313" key="5">
    <source>
        <dbReference type="EMBL" id="MBL1376192.1"/>
    </source>
</evidence>
<dbReference type="InterPro" id="IPR002641">
    <property type="entry name" value="PNPLA_dom"/>
</dbReference>
<proteinExistence type="inferred from homology"/>
<evidence type="ECO:0000313" key="6">
    <source>
        <dbReference type="Proteomes" id="UP000638570"/>
    </source>
</evidence>
<dbReference type="Pfam" id="PF01734">
    <property type="entry name" value="Patatin"/>
    <property type="match status" value="1"/>
</dbReference>
<comment type="similarity">
    <text evidence="1">Belongs to the patatin family.</text>
</comment>
<evidence type="ECO:0000256" key="3">
    <source>
        <dbReference type="PROSITE-ProRule" id="PRU01161"/>
    </source>
</evidence>
<keyword evidence="2 3" id="KW-0443">Lipid metabolism</keyword>
<keyword evidence="3" id="KW-0442">Lipid degradation</keyword>
<feature type="active site" description="Proton acceptor" evidence="3">
    <location>
        <position position="185"/>
    </location>
</feature>
<dbReference type="Gene3D" id="3.40.1090.10">
    <property type="entry name" value="Cytosolic phospholipase A2 catalytic domain"/>
    <property type="match status" value="1"/>
</dbReference>
<dbReference type="RefSeq" id="WP_202082153.1">
    <property type="nucleotide sequence ID" value="NZ_JAERTZ010000004.1"/>
</dbReference>
<keyword evidence="6" id="KW-1185">Reference proteome</keyword>
<dbReference type="EMBL" id="JAERTZ010000004">
    <property type="protein sequence ID" value="MBL1376192.1"/>
    <property type="molecule type" value="Genomic_DNA"/>
</dbReference>
<organism evidence="5 6">
    <name type="scientific">Zobellella iuensis</name>
    <dbReference type="NCBI Taxonomy" id="2803811"/>
    <lineage>
        <taxon>Bacteria</taxon>
        <taxon>Pseudomonadati</taxon>
        <taxon>Pseudomonadota</taxon>
        <taxon>Gammaproteobacteria</taxon>
        <taxon>Aeromonadales</taxon>
        <taxon>Aeromonadaceae</taxon>
        <taxon>Zobellella</taxon>
    </lineage>
</organism>
<feature type="domain" description="PNPLA" evidence="4">
    <location>
        <begin position="7"/>
        <end position="198"/>
    </location>
</feature>
<feature type="short sequence motif" description="GXSXG" evidence="3">
    <location>
        <begin position="47"/>
        <end position="51"/>
    </location>
</feature>
<gene>
    <name evidence="5" type="ORF">JKV55_02445</name>
</gene>
<feature type="active site" description="Nucleophile" evidence="3">
    <location>
        <position position="49"/>
    </location>
</feature>
<accession>A0ABS1QNK8</accession>
<protein>
    <submittedName>
        <fullName evidence="5">Patatin-like phospholipase family protein</fullName>
    </submittedName>
</protein>
<dbReference type="Proteomes" id="UP000638570">
    <property type="component" value="Unassembled WGS sequence"/>
</dbReference>
<name>A0ABS1QNK8_9GAMM</name>